<accession>A0ABY0S988</accession>
<feature type="region of interest" description="Disordered" evidence="1">
    <location>
        <begin position="24"/>
        <end position="73"/>
    </location>
</feature>
<feature type="compositionally biased region" description="Polar residues" evidence="1">
    <location>
        <begin position="41"/>
        <end position="73"/>
    </location>
</feature>
<dbReference type="Proteomes" id="UP000182654">
    <property type="component" value="Chromosome I"/>
</dbReference>
<dbReference type="EMBL" id="LT629708">
    <property type="protein sequence ID" value="SDO94042.1"/>
    <property type="molecule type" value="Genomic_DNA"/>
</dbReference>
<protein>
    <submittedName>
        <fullName evidence="2">Uncharacterized protein</fullName>
    </submittedName>
</protein>
<evidence type="ECO:0000313" key="2">
    <source>
        <dbReference type="EMBL" id="SDO94042.1"/>
    </source>
</evidence>
<organism evidence="2 3">
    <name type="scientific">Pseudomonas extremorientalis</name>
    <dbReference type="NCBI Taxonomy" id="169669"/>
    <lineage>
        <taxon>Bacteria</taxon>
        <taxon>Pseudomonadati</taxon>
        <taxon>Pseudomonadota</taxon>
        <taxon>Gammaproteobacteria</taxon>
        <taxon>Pseudomonadales</taxon>
        <taxon>Pseudomonadaceae</taxon>
        <taxon>Pseudomonas</taxon>
    </lineage>
</organism>
<dbReference type="RefSeq" id="WP_130898136.1">
    <property type="nucleotide sequence ID" value="NZ_CP117459.1"/>
</dbReference>
<sequence length="89" mass="9672">MPIDSSRSTAQLPTYAQALSLQLRSADTLPPPPYEYPPAYSTLTNTDSINRIGSGRSSNTTSPQIDQQLPADRSSTLGVRMLMGFLSRI</sequence>
<keyword evidence="3" id="KW-1185">Reference proteome</keyword>
<evidence type="ECO:0000256" key="1">
    <source>
        <dbReference type="SAM" id="MobiDB-lite"/>
    </source>
</evidence>
<reference evidence="2 3" key="1">
    <citation type="submission" date="2016-10" db="EMBL/GenBank/DDBJ databases">
        <authorList>
            <person name="Varghese N."/>
            <person name="Submissions S."/>
        </authorList>
    </citation>
    <scope>NUCLEOTIDE SEQUENCE [LARGE SCALE GENOMIC DNA]</scope>
    <source>
        <strain evidence="2 3">BS2774</strain>
    </source>
</reference>
<proteinExistence type="predicted"/>
<gene>
    <name evidence="2" type="ORF">SAMN04490184_1847</name>
</gene>
<name>A0ABY0S988_9PSED</name>
<evidence type="ECO:0000313" key="3">
    <source>
        <dbReference type="Proteomes" id="UP000182654"/>
    </source>
</evidence>